<dbReference type="RefSeq" id="WP_153457769.1">
    <property type="nucleotide sequence ID" value="NZ_WEGJ01000071.1"/>
</dbReference>
<keyword evidence="4" id="KW-1185">Reference proteome</keyword>
<dbReference type="InterPro" id="IPR045931">
    <property type="entry name" value="DUF6350"/>
</dbReference>
<proteinExistence type="predicted"/>
<dbReference type="Pfam" id="PF19877">
    <property type="entry name" value="DUF6350"/>
    <property type="match status" value="1"/>
</dbReference>
<keyword evidence="2" id="KW-1133">Transmembrane helix</keyword>
<evidence type="ECO:0000256" key="1">
    <source>
        <dbReference type="SAM" id="MobiDB-lite"/>
    </source>
</evidence>
<gene>
    <name evidence="3" type="ORF">SRB5_69880</name>
</gene>
<dbReference type="OrthoDB" id="3742900at2"/>
<keyword evidence="2" id="KW-0812">Transmembrane</keyword>
<feature type="transmembrane region" description="Helical" evidence="2">
    <location>
        <begin position="317"/>
        <end position="338"/>
    </location>
</feature>
<feature type="transmembrane region" description="Helical" evidence="2">
    <location>
        <begin position="213"/>
        <end position="235"/>
    </location>
</feature>
<feature type="transmembrane region" description="Helical" evidence="2">
    <location>
        <begin position="172"/>
        <end position="193"/>
    </location>
</feature>
<feature type="transmembrane region" description="Helical" evidence="2">
    <location>
        <begin position="255"/>
        <end position="274"/>
    </location>
</feature>
<feature type="compositionally biased region" description="Acidic residues" evidence="1">
    <location>
        <begin position="452"/>
        <end position="464"/>
    </location>
</feature>
<feature type="transmembrane region" description="Helical" evidence="2">
    <location>
        <begin position="90"/>
        <end position="110"/>
    </location>
</feature>
<dbReference type="Proteomes" id="UP000466345">
    <property type="component" value="Unassembled WGS sequence"/>
</dbReference>
<feature type="transmembrane region" description="Helical" evidence="2">
    <location>
        <begin position="350"/>
        <end position="379"/>
    </location>
</feature>
<evidence type="ECO:0008006" key="5">
    <source>
        <dbReference type="Google" id="ProtNLM"/>
    </source>
</evidence>
<organism evidence="3 4">
    <name type="scientific">Streptomyces smaragdinus</name>
    <dbReference type="NCBI Taxonomy" id="2585196"/>
    <lineage>
        <taxon>Bacteria</taxon>
        <taxon>Bacillati</taxon>
        <taxon>Actinomycetota</taxon>
        <taxon>Actinomycetes</taxon>
        <taxon>Kitasatosporales</taxon>
        <taxon>Streptomycetaceae</taxon>
        <taxon>Streptomyces</taxon>
    </lineage>
</organism>
<feature type="transmembrane region" description="Helical" evidence="2">
    <location>
        <begin position="394"/>
        <end position="415"/>
    </location>
</feature>
<dbReference type="EMBL" id="WEGJ01000071">
    <property type="protein sequence ID" value="MQY16785.1"/>
    <property type="molecule type" value="Genomic_DNA"/>
</dbReference>
<dbReference type="AlphaFoldDB" id="A0A7K0CTH6"/>
<protein>
    <recommendedName>
        <fullName evidence="5">Integral membrane protein</fullName>
    </recommendedName>
</protein>
<feature type="transmembrane region" description="Helical" evidence="2">
    <location>
        <begin position="29"/>
        <end position="53"/>
    </location>
</feature>
<name>A0A7K0CTH6_9ACTN</name>
<feature type="region of interest" description="Disordered" evidence="1">
    <location>
        <begin position="451"/>
        <end position="471"/>
    </location>
</feature>
<comment type="caution">
    <text evidence="3">The sequence shown here is derived from an EMBL/GenBank/DDBJ whole genome shotgun (WGS) entry which is preliminary data.</text>
</comment>
<evidence type="ECO:0000313" key="4">
    <source>
        <dbReference type="Proteomes" id="UP000466345"/>
    </source>
</evidence>
<evidence type="ECO:0000256" key="2">
    <source>
        <dbReference type="SAM" id="Phobius"/>
    </source>
</evidence>
<reference evidence="3 4" key="1">
    <citation type="submission" date="2019-10" db="EMBL/GenBank/DDBJ databases">
        <title>Streptomyces smaragdinus sp. nov. and Streptomyces fabii sp. nov., isolated from the gut of fungus growing-termite Macrotermes natalensis.</title>
        <authorList>
            <person name="Schwitalla J."/>
            <person name="Benndorf R."/>
            <person name="Martin K."/>
            <person name="De Beer W."/>
            <person name="Kaster A.-K."/>
            <person name="Vollmers J."/>
            <person name="Poulsen M."/>
            <person name="Beemelmanns C."/>
        </authorList>
    </citation>
    <scope>NUCLEOTIDE SEQUENCE [LARGE SCALE GENOMIC DNA]</scope>
    <source>
        <strain evidence="3 4">RB5</strain>
    </source>
</reference>
<feature type="transmembrane region" description="Helical" evidence="2">
    <location>
        <begin position="281"/>
        <end position="297"/>
    </location>
</feature>
<keyword evidence="2" id="KW-0472">Membrane</keyword>
<evidence type="ECO:0000313" key="3">
    <source>
        <dbReference type="EMBL" id="MQY16785.1"/>
    </source>
</evidence>
<sequence>MSQLTEHGPWLSADLRAAGRRRPVTPLQALAAGATAAGLGLGFLAVLVLLLWITSPYPDRGPGGALQVVADLWLLAHGADLVRTDAAAGAWAPVGLTPLLLSAMPVYLIVRSTRDLLAPGGAEPREGTAPLTTAGWVACGYLLPAAAATGYAAYGGGTLRASVPATLLQLPLTVLLCVAAAVWAAAGTPAALLPRREAQAQPLAPWAEGALKAAATGVAVLLGGGLLLTLGALAVHAGAAQESFVQLTSAVSGRFSVLLLAVALLPNAAIWAAAYGLGPGFTVGVGSAVAPLGAAGYPQLPSFPLLAALPAEGPGSPLTWCVALVPVAAALAVARVTARAAVPVRGSRELCWSWPVTLGTAALAAVGTGVALTALAWLAGGPMGRHTLAEFGPVWWRTGGAALAWTLALGVPAALTGRRLRLRDAEPVPGAWTWAVQDRWALWEPRSAIAADIDDEDGDAEKEDDTAAAKD</sequence>
<accession>A0A7K0CTH6</accession>
<feature type="transmembrane region" description="Helical" evidence="2">
    <location>
        <begin position="131"/>
        <end position="152"/>
    </location>
</feature>